<evidence type="ECO:0000259" key="1">
    <source>
        <dbReference type="Pfam" id="PF19289"/>
    </source>
</evidence>
<dbReference type="InterPro" id="IPR036059">
    <property type="entry name" value="TldD/PmbA_sf"/>
</dbReference>
<dbReference type="EMBL" id="CAESAD010000002">
    <property type="protein sequence ID" value="CAB4335983.1"/>
    <property type="molecule type" value="Genomic_DNA"/>
</dbReference>
<evidence type="ECO:0000313" key="5">
    <source>
        <dbReference type="EMBL" id="CAB5011352.1"/>
    </source>
</evidence>
<accession>A0A6J5Z8S4</accession>
<evidence type="ECO:0000313" key="4">
    <source>
        <dbReference type="EMBL" id="CAB4811779.1"/>
    </source>
</evidence>
<evidence type="ECO:0000313" key="3">
    <source>
        <dbReference type="EMBL" id="CAB4335983.1"/>
    </source>
</evidence>
<dbReference type="PANTHER" id="PTHR43666">
    <property type="entry name" value="TLDD PROTEIN"/>
    <property type="match status" value="1"/>
</dbReference>
<dbReference type="GO" id="GO:0008237">
    <property type="term" value="F:metallopeptidase activity"/>
    <property type="evidence" value="ECO:0007669"/>
    <property type="project" value="InterPro"/>
</dbReference>
<reference evidence="3" key="1">
    <citation type="submission" date="2020-05" db="EMBL/GenBank/DDBJ databases">
        <authorList>
            <person name="Chiriac C."/>
            <person name="Salcher M."/>
            <person name="Ghai R."/>
            <person name="Kavagutti S V."/>
        </authorList>
    </citation>
    <scope>NUCLEOTIDE SEQUENCE</scope>
</reference>
<dbReference type="InterPro" id="IPR035068">
    <property type="entry name" value="TldD/PmbA_N"/>
</dbReference>
<dbReference type="SUPFAM" id="SSF111283">
    <property type="entry name" value="Putative modulator of DNA gyrase, PmbA/TldD"/>
    <property type="match status" value="1"/>
</dbReference>
<dbReference type="InterPro" id="IPR045569">
    <property type="entry name" value="Metalloprtase-TldD/E_C"/>
</dbReference>
<dbReference type="EMBL" id="CAFAAO010000021">
    <property type="protein sequence ID" value="CAB4811779.1"/>
    <property type="molecule type" value="Genomic_DNA"/>
</dbReference>
<evidence type="ECO:0000313" key="2">
    <source>
        <dbReference type="EMBL" id="CAB4332608.1"/>
    </source>
</evidence>
<dbReference type="PANTHER" id="PTHR43666:SF1">
    <property type="entry name" value="CONSERVED PROTEIN"/>
    <property type="match status" value="1"/>
</dbReference>
<dbReference type="Pfam" id="PF19289">
    <property type="entry name" value="PmbA_TldD_3rd"/>
    <property type="match status" value="1"/>
</dbReference>
<feature type="domain" description="Metalloprotease TldD/E C-terminal" evidence="1">
    <location>
        <begin position="220"/>
        <end position="451"/>
    </location>
</feature>
<dbReference type="EMBL" id="CAFBPK010000003">
    <property type="protein sequence ID" value="CAB5011352.1"/>
    <property type="molecule type" value="Genomic_DNA"/>
</dbReference>
<organism evidence="3">
    <name type="scientific">freshwater metagenome</name>
    <dbReference type="NCBI Taxonomy" id="449393"/>
    <lineage>
        <taxon>unclassified sequences</taxon>
        <taxon>metagenomes</taxon>
        <taxon>ecological metagenomes</taxon>
    </lineage>
</organism>
<dbReference type="EMBL" id="CAESAI010000004">
    <property type="protein sequence ID" value="CAB4332608.1"/>
    <property type="molecule type" value="Genomic_DNA"/>
</dbReference>
<proteinExistence type="predicted"/>
<dbReference type="AlphaFoldDB" id="A0A6J5Z8S4"/>
<dbReference type="GO" id="GO:0006508">
    <property type="term" value="P:proteolysis"/>
    <property type="evidence" value="ECO:0007669"/>
    <property type="project" value="InterPro"/>
</dbReference>
<protein>
    <submittedName>
        <fullName evidence="3">Unannotated protein</fullName>
    </submittedName>
</protein>
<sequence length="459" mass="48472">MTALNLPEAVEYALEQLGTDGGVVIGGNSATNNLRWANSALTTNGDSVDQTLAISAFVPVSGGVGNGMASGQIRDRHDIDLLVAASKAAAKSAGPAVDAMDLVAGPQHADFSSAAQDLGVAELTHVSSGLAEILQRKDQQFFGYAEQSRDTTYVGTSSGTRMRFVEDTSRFELCAKSFDRTSSAWSGQGGTTLANVNLETHANEVLSKLEYQKVAIEIAPGRHTVALSPSAVADLMIYLLWSAAARDAAEGRNAFANPQGGTRVGEKLSPRKLSLITDPHIPGIETIDHVIALGSSALSSAFDTGLAIPRANVITDGVLTALGSSRHAAETAKLPFTPLTDNISFSDSDGSGSLTDLASRMTDGLLITCLWYIREVDPQNLLLTGLTRDGVYVVRDGQIVGAANNFRFNESPIDMLSRVIDAGDAAACLPREWADWFSRAQVAPLMIDKFNLSTRSDAV</sequence>
<name>A0A6J5Z8S4_9ZZZZ</name>
<gene>
    <name evidence="4" type="ORF">UFOPK3037_01358</name>
    <name evidence="2" type="ORF">UFOPK3406_00325</name>
    <name evidence="3" type="ORF">UFOPK3925_00586</name>
    <name evidence="5" type="ORF">UFOPK4097_00336</name>
</gene>
<dbReference type="Gene3D" id="3.30.2290.10">
    <property type="entry name" value="PmbA/TldD superfamily"/>
    <property type="match status" value="1"/>
</dbReference>